<sequence length="281" mass="32612">MKLSEHKNFLKSKEDYNLAKSFWNDVLWNINSDFKEYVINQYRNNEEIIDGNPIFSALYGNHKAIRIIQNPTTIQEPIFTSWINKTAIGQNNVIELVIMLQPNDYLINDTIYLIDIFLKNRSRIHLNQKIDSLNKKYQIKWDLLRSKKIIKKFNDLSIIDLNNIDSIQSLEISTPVLKDFVQIVAIENNYINVPAMVIKTPMSAALQKVGNSVRNLAGVVTVKGDYALAKTPSVEGYTRRVKKGYNNTANFKRSIKSNLLKLNKQIDHLKRETREVRKKEN</sequence>
<accession>A0A316X672</accession>
<proteinExistence type="predicted"/>
<reference evidence="2 3" key="1">
    <citation type="submission" date="2018-04" db="EMBL/GenBank/DDBJ databases">
        <title>Draft Genome Sequence of Phosphate-Solubilizing Chryseobacterium sp. ISE14 that is a Biocontrol and Plant Growth-Promoting Rhizobacterium Isolated from Cucumber.</title>
        <authorList>
            <person name="Jeong J.-J."/>
            <person name="Sang M.K."/>
            <person name="Choi I.-G."/>
            <person name="Kim K.D."/>
        </authorList>
    </citation>
    <scope>NUCLEOTIDE SEQUENCE [LARGE SCALE GENOMIC DNA]</scope>
    <source>
        <strain evidence="2 3">ISE14</strain>
    </source>
</reference>
<dbReference type="Proteomes" id="UP000236594">
    <property type="component" value="Unassembled WGS sequence"/>
</dbReference>
<feature type="coiled-coil region" evidence="1">
    <location>
        <begin position="252"/>
        <end position="279"/>
    </location>
</feature>
<protein>
    <submittedName>
        <fullName evidence="2">Uncharacterized protein</fullName>
    </submittedName>
</protein>
<gene>
    <name evidence="2" type="ORF">C1631_014770</name>
</gene>
<evidence type="ECO:0000256" key="1">
    <source>
        <dbReference type="SAM" id="Coils"/>
    </source>
</evidence>
<dbReference type="EMBL" id="PPED02000003">
    <property type="protein sequence ID" value="PWN69315.1"/>
    <property type="molecule type" value="Genomic_DNA"/>
</dbReference>
<keyword evidence="3" id="KW-1185">Reference proteome</keyword>
<dbReference type="RefSeq" id="WP_103249653.1">
    <property type="nucleotide sequence ID" value="NZ_PPED02000003.1"/>
</dbReference>
<name>A0A316X672_9FLAO</name>
<dbReference type="AlphaFoldDB" id="A0A316X672"/>
<organism evidence="2 3">
    <name type="scientific">Chryseobacterium phosphatilyticum</name>
    <dbReference type="NCBI Taxonomy" id="475075"/>
    <lineage>
        <taxon>Bacteria</taxon>
        <taxon>Pseudomonadati</taxon>
        <taxon>Bacteroidota</taxon>
        <taxon>Flavobacteriia</taxon>
        <taxon>Flavobacteriales</taxon>
        <taxon>Weeksellaceae</taxon>
        <taxon>Chryseobacterium group</taxon>
        <taxon>Chryseobacterium</taxon>
    </lineage>
</organism>
<evidence type="ECO:0000313" key="3">
    <source>
        <dbReference type="Proteomes" id="UP000236594"/>
    </source>
</evidence>
<comment type="caution">
    <text evidence="2">The sequence shown here is derived from an EMBL/GenBank/DDBJ whole genome shotgun (WGS) entry which is preliminary data.</text>
</comment>
<evidence type="ECO:0000313" key="2">
    <source>
        <dbReference type="EMBL" id="PWN69315.1"/>
    </source>
</evidence>
<dbReference type="OrthoDB" id="1494486at2"/>
<keyword evidence="1" id="KW-0175">Coiled coil</keyword>